<dbReference type="PANTHER" id="PTHR33204">
    <property type="entry name" value="TRANSCRIPTIONAL REGULATOR, MARR FAMILY"/>
    <property type="match status" value="1"/>
</dbReference>
<gene>
    <name evidence="5" type="ORF">EV695_3461</name>
</gene>
<sequence length="235" mass="27137">MSYGQFCPIAKATEILGERWMLLVVRELFLGSHRYSDLQRGLSRISPSVLTKRLKQLEQAGIIVRKAEHSRKGQSYYLTPAGKELKPLVENLAVWGMRWARGQLLDEELDVEFLMWDIQRRIQLDTLPDGDTILCFIFNDIERYNNWWLVIRDKDIDLCTENPGSNVDLYVRSSLRTMVEVWEGDLPLQSALRNQLVEVQGNKYLAKSMPQWLGINPYSDVRPGDPKLTKVAAID</sequence>
<dbReference type="InterPro" id="IPR036390">
    <property type="entry name" value="WH_DNA-bd_sf"/>
</dbReference>
<protein>
    <submittedName>
        <fullName evidence="5">HxlR family transcriptional regulator</fullName>
    </submittedName>
</protein>
<dbReference type="GO" id="GO:0006355">
    <property type="term" value="P:regulation of DNA-templated transcription"/>
    <property type="evidence" value="ECO:0007669"/>
    <property type="project" value="UniProtKB-ARBA"/>
</dbReference>
<evidence type="ECO:0000313" key="6">
    <source>
        <dbReference type="Proteomes" id="UP000294887"/>
    </source>
</evidence>
<reference evidence="5 6" key="1">
    <citation type="submission" date="2019-03" db="EMBL/GenBank/DDBJ databases">
        <title>Genomic Encyclopedia of Type Strains, Phase IV (KMG-IV): sequencing the most valuable type-strain genomes for metagenomic binning, comparative biology and taxonomic classification.</title>
        <authorList>
            <person name="Goeker M."/>
        </authorList>
    </citation>
    <scope>NUCLEOTIDE SEQUENCE [LARGE SCALE GENOMIC DNA]</scope>
    <source>
        <strain evidence="5 6">DSM 24830</strain>
    </source>
</reference>
<evidence type="ECO:0000256" key="3">
    <source>
        <dbReference type="ARBA" id="ARBA00023163"/>
    </source>
</evidence>
<dbReference type="Proteomes" id="UP000294887">
    <property type="component" value="Unassembled WGS sequence"/>
</dbReference>
<dbReference type="InterPro" id="IPR011991">
    <property type="entry name" value="ArsR-like_HTH"/>
</dbReference>
<evidence type="ECO:0000256" key="1">
    <source>
        <dbReference type="ARBA" id="ARBA00023015"/>
    </source>
</evidence>
<organism evidence="5 6">
    <name type="scientific">Cocleimonas flava</name>
    <dbReference type="NCBI Taxonomy" id="634765"/>
    <lineage>
        <taxon>Bacteria</taxon>
        <taxon>Pseudomonadati</taxon>
        <taxon>Pseudomonadota</taxon>
        <taxon>Gammaproteobacteria</taxon>
        <taxon>Thiotrichales</taxon>
        <taxon>Thiotrichaceae</taxon>
        <taxon>Cocleimonas</taxon>
    </lineage>
</organism>
<dbReference type="OrthoDB" id="9807069at2"/>
<dbReference type="GO" id="GO:0003677">
    <property type="term" value="F:DNA binding"/>
    <property type="evidence" value="ECO:0007669"/>
    <property type="project" value="UniProtKB-KW"/>
</dbReference>
<keyword evidence="1" id="KW-0805">Transcription regulation</keyword>
<keyword evidence="2" id="KW-0238">DNA-binding</keyword>
<name>A0A4R1ESR0_9GAMM</name>
<evidence type="ECO:0000259" key="4">
    <source>
        <dbReference type="PROSITE" id="PS51118"/>
    </source>
</evidence>
<dbReference type="AlphaFoldDB" id="A0A4R1ESR0"/>
<keyword evidence="6" id="KW-1185">Reference proteome</keyword>
<dbReference type="InterPro" id="IPR036388">
    <property type="entry name" value="WH-like_DNA-bd_sf"/>
</dbReference>
<dbReference type="PANTHER" id="PTHR33204:SF18">
    <property type="entry name" value="TRANSCRIPTIONAL REGULATORY PROTEIN"/>
    <property type="match status" value="1"/>
</dbReference>
<accession>A0A4R1ESR0</accession>
<comment type="caution">
    <text evidence="5">The sequence shown here is derived from an EMBL/GenBank/DDBJ whole genome shotgun (WGS) entry which is preliminary data.</text>
</comment>
<dbReference type="RefSeq" id="WP_131907237.1">
    <property type="nucleotide sequence ID" value="NZ_BAAAFU010000007.1"/>
</dbReference>
<dbReference type="InterPro" id="IPR036527">
    <property type="entry name" value="SCP2_sterol-bd_dom_sf"/>
</dbReference>
<dbReference type="InterPro" id="IPR002577">
    <property type="entry name" value="HTH_HxlR"/>
</dbReference>
<evidence type="ECO:0000313" key="5">
    <source>
        <dbReference type="EMBL" id="TCJ82729.1"/>
    </source>
</evidence>
<proteinExistence type="predicted"/>
<dbReference type="CDD" id="cd00090">
    <property type="entry name" value="HTH_ARSR"/>
    <property type="match status" value="1"/>
</dbReference>
<dbReference type="PROSITE" id="PS51118">
    <property type="entry name" value="HTH_HXLR"/>
    <property type="match status" value="1"/>
</dbReference>
<evidence type="ECO:0000256" key="2">
    <source>
        <dbReference type="ARBA" id="ARBA00023125"/>
    </source>
</evidence>
<feature type="domain" description="HTH hxlR-type" evidence="4">
    <location>
        <begin position="7"/>
        <end position="104"/>
    </location>
</feature>
<dbReference type="SUPFAM" id="SSF55718">
    <property type="entry name" value="SCP-like"/>
    <property type="match status" value="1"/>
</dbReference>
<dbReference type="SUPFAM" id="SSF46785">
    <property type="entry name" value="Winged helix' DNA-binding domain"/>
    <property type="match status" value="1"/>
</dbReference>
<dbReference type="Gene3D" id="1.10.10.10">
    <property type="entry name" value="Winged helix-like DNA-binding domain superfamily/Winged helix DNA-binding domain"/>
    <property type="match status" value="1"/>
</dbReference>
<dbReference type="Pfam" id="PF01638">
    <property type="entry name" value="HxlR"/>
    <property type="match status" value="1"/>
</dbReference>
<dbReference type="EMBL" id="SMFQ01000005">
    <property type="protein sequence ID" value="TCJ82729.1"/>
    <property type="molecule type" value="Genomic_DNA"/>
</dbReference>
<keyword evidence="3" id="KW-0804">Transcription</keyword>